<reference evidence="2" key="1">
    <citation type="journal article" date="2019" name="Int. J. Syst. Evol. Microbiol.">
        <title>The Global Catalogue of Microorganisms (GCM) 10K type strain sequencing project: providing services to taxonomists for standard genome sequencing and annotation.</title>
        <authorList>
            <consortium name="The Broad Institute Genomics Platform"/>
            <consortium name="The Broad Institute Genome Sequencing Center for Infectious Disease"/>
            <person name="Wu L."/>
            <person name="Ma J."/>
        </authorList>
    </citation>
    <scope>NUCLEOTIDE SEQUENCE [LARGE SCALE GENOMIC DNA]</scope>
    <source>
        <strain evidence="2">JCM 4350</strain>
    </source>
</reference>
<accession>A0ABQ2TLW9</accession>
<keyword evidence="2" id="KW-1185">Reference proteome</keyword>
<evidence type="ECO:0000313" key="2">
    <source>
        <dbReference type="Proteomes" id="UP000659767"/>
    </source>
</evidence>
<dbReference type="EMBL" id="BMSZ01000019">
    <property type="protein sequence ID" value="GGS75887.1"/>
    <property type="molecule type" value="Genomic_DNA"/>
</dbReference>
<proteinExistence type="predicted"/>
<dbReference type="Proteomes" id="UP000659767">
    <property type="component" value="Unassembled WGS sequence"/>
</dbReference>
<name>A0ABQ2TLW9_STRBA</name>
<organism evidence="1 2">
    <name type="scientific">Streptomyces badius</name>
    <dbReference type="NCBI Taxonomy" id="1941"/>
    <lineage>
        <taxon>Bacteria</taxon>
        <taxon>Bacillati</taxon>
        <taxon>Actinomycetota</taxon>
        <taxon>Actinomycetes</taxon>
        <taxon>Kitasatosporales</taxon>
        <taxon>Streptomycetaceae</taxon>
        <taxon>Streptomyces</taxon>
    </lineage>
</organism>
<protein>
    <submittedName>
        <fullName evidence="1">Uncharacterized protein</fullName>
    </submittedName>
</protein>
<comment type="caution">
    <text evidence="1">The sequence shown here is derived from an EMBL/GenBank/DDBJ whole genome shotgun (WGS) entry which is preliminary data.</text>
</comment>
<evidence type="ECO:0000313" key="1">
    <source>
        <dbReference type="EMBL" id="GGS75887.1"/>
    </source>
</evidence>
<sequence>MGEGRPVPEEWRTWLEAFAATAPASVTRCRRGHSQKKTLAGSATTASVTAAASAAAEPSSA</sequence>
<gene>
    <name evidence="1" type="ORF">GCM10010253_58520</name>
</gene>